<feature type="domain" description="K Homology" evidence="4">
    <location>
        <begin position="440"/>
        <end position="508"/>
    </location>
</feature>
<feature type="domain" description="K Homology" evidence="4">
    <location>
        <begin position="603"/>
        <end position="669"/>
    </location>
</feature>
<dbReference type="KEGG" id="tps:THAPSDRAFT_21673"/>
<dbReference type="OMA" id="FFAEFLM"/>
<feature type="domain" description="K Homology" evidence="4">
    <location>
        <begin position="803"/>
        <end position="871"/>
    </location>
</feature>
<evidence type="ECO:0000313" key="5">
    <source>
        <dbReference type="EMBL" id="EED94178.1"/>
    </source>
</evidence>
<dbReference type="Gene3D" id="3.30.1370.10">
    <property type="entry name" value="K Homology domain, type 1"/>
    <property type="match status" value="6"/>
</dbReference>
<dbReference type="eggNOG" id="KOG1676">
    <property type="taxonomic scope" value="Eukaryota"/>
</dbReference>
<dbReference type="EMBL" id="CM000640">
    <property type="protein sequence ID" value="EED94178.1"/>
    <property type="molecule type" value="Genomic_DNA"/>
</dbReference>
<evidence type="ECO:0000256" key="1">
    <source>
        <dbReference type="ARBA" id="ARBA00022737"/>
    </source>
</evidence>
<dbReference type="InParanoid" id="B8BXB8"/>
<dbReference type="InterPro" id="IPR036612">
    <property type="entry name" value="KH_dom_type_1_sf"/>
</dbReference>
<feature type="compositionally biased region" description="Basic and acidic residues" evidence="3">
    <location>
        <begin position="1168"/>
        <end position="1177"/>
    </location>
</feature>
<dbReference type="RefSeq" id="XP_002288742.1">
    <property type="nucleotide sequence ID" value="XM_002288706.1"/>
</dbReference>
<accession>B8BXB8</accession>
<dbReference type="Pfam" id="PF00013">
    <property type="entry name" value="KH_1"/>
    <property type="match status" value="6"/>
</dbReference>
<feature type="domain" description="K Homology" evidence="4">
    <location>
        <begin position="673"/>
        <end position="739"/>
    </location>
</feature>
<evidence type="ECO:0000256" key="2">
    <source>
        <dbReference type="PROSITE-ProRule" id="PRU00117"/>
    </source>
</evidence>
<dbReference type="STRING" id="35128.B8BXB8"/>
<gene>
    <name evidence="5" type="ORF">THAPSDRAFT_21673</name>
</gene>
<protein>
    <recommendedName>
        <fullName evidence="4">K Homology domain-containing protein</fullName>
    </recommendedName>
</protein>
<organism evidence="5 6">
    <name type="scientific">Thalassiosira pseudonana</name>
    <name type="common">Marine diatom</name>
    <name type="synonym">Cyclotella nana</name>
    <dbReference type="NCBI Taxonomy" id="35128"/>
    <lineage>
        <taxon>Eukaryota</taxon>
        <taxon>Sar</taxon>
        <taxon>Stramenopiles</taxon>
        <taxon>Ochrophyta</taxon>
        <taxon>Bacillariophyta</taxon>
        <taxon>Coscinodiscophyceae</taxon>
        <taxon>Thalassiosirophycidae</taxon>
        <taxon>Thalassiosirales</taxon>
        <taxon>Thalassiosiraceae</taxon>
        <taxon>Thalassiosira</taxon>
    </lineage>
</organism>
<evidence type="ECO:0000259" key="4">
    <source>
        <dbReference type="SMART" id="SM00322"/>
    </source>
</evidence>
<dbReference type="GeneID" id="7444058"/>
<dbReference type="Proteomes" id="UP000001449">
    <property type="component" value="Chromosome 3"/>
</dbReference>
<feature type="domain" description="K Homology" evidence="4">
    <location>
        <begin position="1085"/>
        <end position="1151"/>
    </location>
</feature>
<feature type="domain" description="K Homology" evidence="4">
    <location>
        <begin position="282"/>
        <end position="356"/>
    </location>
</feature>
<dbReference type="CDD" id="cd00105">
    <property type="entry name" value="KH-I"/>
    <property type="match status" value="3"/>
</dbReference>
<dbReference type="HOGENOM" id="CLU_261496_0_0_1"/>
<feature type="domain" description="K Homology" evidence="4">
    <location>
        <begin position="1014"/>
        <end position="1080"/>
    </location>
</feature>
<reference evidence="5 6" key="1">
    <citation type="journal article" date="2004" name="Science">
        <title>The genome of the diatom Thalassiosira pseudonana: ecology, evolution, and metabolism.</title>
        <authorList>
            <person name="Armbrust E.V."/>
            <person name="Berges J.A."/>
            <person name="Bowler C."/>
            <person name="Green B.R."/>
            <person name="Martinez D."/>
            <person name="Putnam N.H."/>
            <person name="Zhou S."/>
            <person name="Allen A.E."/>
            <person name="Apt K.E."/>
            <person name="Bechner M."/>
            <person name="Brzezinski M.A."/>
            <person name="Chaal B.K."/>
            <person name="Chiovitti A."/>
            <person name="Davis A.K."/>
            <person name="Demarest M.S."/>
            <person name="Detter J.C."/>
            <person name="Glavina T."/>
            <person name="Goodstein D."/>
            <person name="Hadi M.Z."/>
            <person name="Hellsten U."/>
            <person name="Hildebrand M."/>
            <person name="Jenkins B.D."/>
            <person name="Jurka J."/>
            <person name="Kapitonov V.V."/>
            <person name="Kroger N."/>
            <person name="Lau W.W."/>
            <person name="Lane T.W."/>
            <person name="Larimer F.W."/>
            <person name="Lippmeier J.C."/>
            <person name="Lucas S."/>
            <person name="Medina M."/>
            <person name="Montsant A."/>
            <person name="Obornik M."/>
            <person name="Parker M.S."/>
            <person name="Palenik B."/>
            <person name="Pazour G.J."/>
            <person name="Richardson P.M."/>
            <person name="Rynearson T.A."/>
            <person name="Saito M.A."/>
            <person name="Schwartz D.C."/>
            <person name="Thamatrakoln K."/>
            <person name="Valentin K."/>
            <person name="Vardi A."/>
            <person name="Wilkerson F.P."/>
            <person name="Rokhsar D.S."/>
        </authorList>
    </citation>
    <scope>NUCLEOTIDE SEQUENCE [LARGE SCALE GENOMIC DNA]</scope>
    <source>
        <strain evidence="5 6">CCMP1335</strain>
    </source>
</reference>
<dbReference type="PROSITE" id="PS50084">
    <property type="entry name" value="KH_TYPE_1"/>
    <property type="match status" value="8"/>
</dbReference>
<dbReference type="eggNOG" id="KOG2208">
    <property type="taxonomic scope" value="Eukaryota"/>
</dbReference>
<sequence length="1288" mass="140875">MEDSRTHSGSTEETPPPSFDLGEKLSQRLHEYTQDKARTQNVINHGNTQLQNLIKNAPKRPRDGKPVLNDKIKKLERDRTSRSLPLSQEKALIRQIAAAQKTIRQHDDCEAHQEAIRRKRAEIESSREALRTINASIAEIEKVLSTVELAKNLGCSPSKLVTQEVFCPVEKLGRVIGKNGTTISAIEKKVGVRIEVDKLHGKIYVRGSKNVVDDAVRQVEMLTLAVDEELDVSADVTAYLLTQQSAVLNKIKEDNPDVTVKVLARMNRIVLGGHPEKTNAAKRDITSLQIVSKTRSLEGREVNTVVGKAGSTINNLSEKYCVVMEISKVSGSSNLRVIGVLVDVDAALKEVNSLLYQNEEVEEAIVVNQMLRGELLNNSGAGIKEFQYSVSNAIGIDHSVSLVLERNTAKDAVPSLLIKCNREVMARVKSLVQKKVDEFETNTITINVPSEIIPSIIGKGGAKINSLRQEGAGGALIEAESRTETVKIHSRDKHTREIIRTAIEQIVADNQVGYVSIEKASIGFMFGEPGKDMREKLNEIGCNISINENETKVVIKGRNESVSATLFTSFTCLACKTQAYSFPFMPFNQIAKATEILEAFIKENHIAELDIHPDDEPLLFIGGDNSIQHQVETKHGVKVNFRKDKSVVHIRGEAEKTSEALKELNTYLTGGEGVAVIKFKIPEGAIGAVVGKGGANITKLETDFEGVRVYVPRDSNMVSIRGPDDLVKQCKVSLITSIATARVGDNIDISPEQYADLSNSDTIRRFAGATNTSIVLNESSIKIRGVGNDVRDAKALFTEKFTGVFTSFVDLDASHCARLKSAIAKDSSHFERIHLSTGADVTLKTEDCAIQITGKKSNVKKAKASLMHFLDFMFPHQFQTVKVHKTLFKSMGDAGRLAEIAAATGSSVCLDRDLNSVLVRSECSDASAKAVVLLNARLAECEKLNAVIKFESSDAWLLSVIIGKKGSTIKELESESSCTFDVLKDELTVVVSAERKEMVVAGKASLDAIVDKARKECIFVDIPESAMSAFIGKGGSHIKQLAEDNEVVIERVKKQSSVMKITGPEHLVENAKAAVLSWLKDWEASHVGLTIEVEEQLIPVVLGKGGETIRALQKETGCRIDIDRHHLTVTVRDGKESDREVAMNRVKAIIDEEQAKAAERAVEMEKLKQERAAEAEQTKAQSASELASKDVLANESGTKDRTTEFVGRRPVGLTKSKGNSGSNNTAIEVGTKEGRELFQMLISGNDTNPDDQWDSSTVSSSAAMISVCGSNENGEKHYRSISGFTVRI</sequence>
<dbReference type="PaxDb" id="35128-Thaps21673"/>
<dbReference type="SUPFAM" id="SSF54791">
    <property type="entry name" value="Eukaryotic type KH-domain (KH-domain type I)"/>
    <property type="match status" value="8"/>
</dbReference>
<feature type="region of interest" description="Disordered" evidence="3">
    <location>
        <begin position="1168"/>
        <end position="1204"/>
    </location>
</feature>
<feature type="region of interest" description="Disordered" evidence="3">
    <location>
        <begin position="1"/>
        <end position="22"/>
    </location>
</feature>
<keyword evidence="1" id="KW-0677">Repeat</keyword>
<dbReference type="GO" id="GO:0005634">
    <property type="term" value="C:nucleus"/>
    <property type="evidence" value="ECO:0000318"/>
    <property type="project" value="GO_Central"/>
</dbReference>
<feature type="domain" description="K Homology" evidence="4">
    <location>
        <begin position="159"/>
        <end position="224"/>
    </location>
</feature>
<dbReference type="GO" id="GO:0005737">
    <property type="term" value="C:cytoplasm"/>
    <property type="evidence" value="ECO:0000318"/>
    <property type="project" value="GO_Central"/>
</dbReference>
<feature type="domain" description="K Homology" evidence="4">
    <location>
        <begin position="942"/>
        <end position="1011"/>
    </location>
</feature>
<evidence type="ECO:0000313" key="6">
    <source>
        <dbReference type="Proteomes" id="UP000001449"/>
    </source>
</evidence>
<dbReference type="SMART" id="SM00322">
    <property type="entry name" value="KH"/>
    <property type="match status" value="9"/>
</dbReference>
<name>B8BXB8_THAPS</name>
<dbReference type="PANTHER" id="PTHR10288">
    <property type="entry name" value="KH DOMAIN CONTAINING RNA BINDING PROTEIN"/>
    <property type="match status" value="1"/>
</dbReference>
<dbReference type="GO" id="GO:0010468">
    <property type="term" value="P:regulation of gene expression"/>
    <property type="evidence" value="ECO:0000318"/>
    <property type="project" value="GO_Central"/>
</dbReference>
<proteinExistence type="predicted"/>
<reference evidence="5 6" key="2">
    <citation type="journal article" date="2008" name="Nature">
        <title>The Phaeodactylum genome reveals the evolutionary history of diatom genomes.</title>
        <authorList>
            <person name="Bowler C."/>
            <person name="Allen A.E."/>
            <person name="Badger J.H."/>
            <person name="Grimwood J."/>
            <person name="Jabbari K."/>
            <person name="Kuo A."/>
            <person name="Maheswari U."/>
            <person name="Martens C."/>
            <person name="Maumus F."/>
            <person name="Otillar R.P."/>
            <person name="Rayko E."/>
            <person name="Salamov A."/>
            <person name="Vandepoele K."/>
            <person name="Beszteri B."/>
            <person name="Gruber A."/>
            <person name="Heijde M."/>
            <person name="Katinka M."/>
            <person name="Mock T."/>
            <person name="Valentin K."/>
            <person name="Verret F."/>
            <person name="Berges J.A."/>
            <person name="Brownlee C."/>
            <person name="Cadoret J.P."/>
            <person name="Chiovitti A."/>
            <person name="Choi C.J."/>
            <person name="Coesel S."/>
            <person name="De Martino A."/>
            <person name="Detter J.C."/>
            <person name="Durkin C."/>
            <person name="Falciatore A."/>
            <person name="Fournet J."/>
            <person name="Haruta M."/>
            <person name="Huysman M.J."/>
            <person name="Jenkins B.D."/>
            <person name="Jiroutova K."/>
            <person name="Jorgensen R.E."/>
            <person name="Joubert Y."/>
            <person name="Kaplan A."/>
            <person name="Kroger N."/>
            <person name="Kroth P.G."/>
            <person name="La Roche J."/>
            <person name="Lindquist E."/>
            <person name="Lommer M."/>
            <person name="Martin-Jezequel V."/>
            <person name="Lopez P.J."/>
            <person name="Lucas S."/>
            <person name="Mangogna M."/>
            <person name="McGinnis K."/>
            <person name="Medlin L.K."/>
            <person name="Montsant A."/>
            <person name="Oudot-Le Secq M.P."/>
            <person name="Napoli C."/>
            <person name="Obornik M."/>
            <person name="Parker M.S."/>
            <person name="Petit J.L."/>
            <person name="Porcel B.M."/>
            <person name="Poulsen N."/>
            <person name="Robison M."/>
            <person name="Rychlewski L."/>
            <person name="Rynearson T.A."/>
            <person name="Schmutz J."/>
            <person name="Shapiro H."/>
            <person name="Siaut M."/>
            <person name="Stanley M."/>
            <person name="Sussman M.R."/>
            <person name="Taylor A.R."/>
            <person name="Vardi A."/>
            <person name="von Dassow P."/>
            <person name="Vyverman W."/>
            <person name="Willis A."/>
            <person name="Wyrwicz L.S."/>
            <person name="Rokhsar D.S."/>
            <person name="Weissenbach J."/>
            <person name="Armbrust E.V."/>
            <person name="Green B.R."/>
            <person name="Van de Peer Y."/>
            <person name="Grigoriev I.V."/>
        </authorList>
    </citation>
    <scope>NUCLEOTIDE SEQUENCE [LARGE SCALE GENOMIC DNA]</scope>
    <source>
        <strain evidence="5 6">CCMP1335</strain>
    </source>
</reference>
<keyword evidence="6" id="KW-1185">Reference proteome</keyword>
<keyword evidence="2" id="KW-0694">RNA-binding</keyword>
<evidence type="ECO:0000256" key="3">
    <source>
        <dbReference type="SAM" id="MobiDB-lite"/>
    </source>
</evidence>
<dbReference type="GO" id="GO:0003729">
    <property type="term" value="F:mRNA binding"/>
    <property type="evidence" value="ECO:0000318"/>
    <property type="project" value="GO_Central"/>
</dbReference>
<dbReference type="InterPro" id="IPR004088">
    <property type="entry name" value="KH_dom_type_1"/>
</dbReference>
<dbReference type="InterPro" id="IPR004087">
    <property type="entry name" value="KH_dom"/>
</dbReference>